<dbReference type="AlphaFoldDB" id="A0A5C4W0Y6"/>
<comment type="caution">
    <text evidence="3">The sequence shown here is derived from an EMBL/GenBank/DDBJ whole genome shotgun (WGS) entry which is preliminary data.</text>
</comment>
<name>A0A5C4W0Y6_9ACTN</name>
<keyword evidence="2" id="KW-1133">Transmembrane helix</keyword>
<reference evidence="3 4" key="1">
    <citation type="journal article" date="2016" name="Int. J. Syst. Evol. Microbiol.">
        <title>Nocardioides albidus sp. nov., an actinobacterium isolated from garden soil.</title>
        <authorList>
            <person name="Singh H."/>
            <person name="Du J."/>
            <person name="Trinh H."/>
            <person name="Won K."/>
            <person name="Yang J.E."/>
            <person name="Yin C."/>
            <person name="Kook M."/>
            <person name="Yi T.H."/>
        </authorList>
    </citation>
    <scope>NUCLEOTIDE SEQUENCE [LARGE SCALE GENOMIC DNA]</scope>
    <source>
        <strain evidence="3 4">CCTCC AB 2015297</strain>
    </source>
</reference>
<evidence type="ECO:0000313" key="3">
    <source>
        <dbReference type="EMBL" id="TNM41870.1"/>
    </source>
</evidence>
<dbReference type="Proteomes" id="UP000313231">
    <property type="component" value="Unassembled WGS sequence"/>
</dbReference>
<gene>
    <name evidence="3" type="ORF">FHP29_07780</name>
</gene>
<evidence type="ECO:0000256" key="2">
    <source>
        <dbReference type="SAM" id="Phobius"/>
    </source>
</evidence>
<feature type="transmembrane region" description="Helical" evidence="2">
    <location>
        <begin position="41"/>
        <end position="61"/>
    </location>
</feature>
<keyword evidence="4" id="KW-1185">Reference proteome</keyword>
<dbReference type="RefSeq" id="WP_139622310.1">
    <property type="nucleotide sequence ID" value="NZ_VDMP01000021.1"/>
</dbReference>
<dbReference type="EMBL" id="VDMP01000021">
    <property type="protein sequence ID" value="TNM41870.1"/>
    <property type="molecule type" value="Genomic_DNA"/>
</dbReference>
<organism evidence="3 4">
    <name type="scientific">Nocardioides albidus</name>
    <dbReference type="NCBI Taxonomy" id="1517589"/>
    <lineage>
        <taxon>Bacteria</taxon>
        <taxon>Bacillati</taxon>
        <taxon>Actinomycetota</taxon>
        <taxon>Actinomycetes</taxon>
        <taxon>Propionibacteriales</taxon>
        <taxon>Nocardioidaceae</taxon>
        <taxon>Nocardioides</taxon>
    </lineage>
</organism>
<keyword evidence="2" id="KW-0472">Membrane</keyword>
<protein>
    <submittedName>
        <fullName evidence="3">Uncharacterized protein</fullName>
    </submittedName>
</protein>
<sequence length="383" mass="41165">MSIDQRIRDGLRATDDRLPAPDVDHALAAVTTGVRPHRREAVTALVAAAAVVAVVVGVLALTRGGEDPVRPVGPPTPTDAVRDAAAPDPPLPARLTRRLRQIRDDGSRWPDGSGSPSPPLLRDPATGLKVQLYGLCDGGPCPLDADMSQLQGTPRALEVSDGSRSALFDVADAVRFVVDGMWWLGVNARAFDGDSVLVQDVTRVGGPIRFRLLQADGTAYTLRTVRDPAPARLAPGVVALERPAGRAGRQNLYLVDDRVATIRPVDVPDDRPRSWTAYDGLLLGVADACRLSWLTADGLHERRLDCGPGGRLAAAWTDLPDGWPRPGRMVVTEWVSHGSNLVNRWEFFVHASTDDGATWHRLPLGHDDGSLSTRIAEALRGLE</sequence>
<feature type="region of interest" description="Disordered" evidence="1">
    <location>
        <begin position="64"/>
        <end position="123"/>
    </location>
</feature>
<accession>A0A5C4W0Y6</accession>
<evidence type="ECO:0000313" key="4">
    <source>
        <dbReference type="Proteomes" id="UP000313231"/>
    </source>
</evidence>
<keyword evidence="2" id="KW-0812">Transmembrane</keyword>
<evidence type="ECO:0000256" key="1">
    <source>
        <dbReference type="SAM" id="MobiDB-lite"/>
    </source>
</evidence>
<proteinExistence type="predicted"/>
<dbReference type="OrthoDB" id="41724at2"/>